<accession>A0A2Z4FJB4</accession>
<dbReference type="Pfam" id="PF02643">
    <property type="entry name" value="DUF192"/>
    <property type="match status" value="1"/>
</dbReference>
<dbReference type="KEGG" id="bsed:DN745_05405"/>
<dbReference type="EMBL" id="CP030032">
    <property type="protein sequence ID" value="AWV88804.1"/>
    <property type="molecule type" value="Genomic_DNA"/>
</dbReference>
<sequence length="218" mass="24307">MAMLKIYFSRVILGLLGVLLVAQVVACKSDDAMSAVTQADIGAQKASGLNGLGESCVTVKDCPSYLSCENEVCAMPPSLKDSVPENTPTLQFLGPQSAPVGTFYLELAISPDEHEKGLMYRRELPDDWGMLFIYPDEGMRSFWMQNTYIPLDMIFIDARGEVVHFLEEVEPLTRTPRRSERYARYVLELRGGRAAEIGLKVGHRVTLNHVDDKHDVKP</sequence>
<protein>
    <submittedName>
        <fullName evidence="1">Uncharacterized protein</fullName>
    </submittedName>
</protein>
<dbReference type="Gene3D" id="2.60.120.1140">
    <property type="entry name" value="Protein of unknown function DUF192"/>
    <property type="match status" value="1"/>
</dbReference>
<dbReference type="Proteomes" id="UP000249799">
    <property type="component" value="Chromosome"/>
</dbReference>
<dbReference type="InterPro" id="IPR003795">
    <property type="entry name" value="DUF192"/>
</dbReference>
<gene>
    <name evidence="1" type="ORF">DN745_05405</name>
</gene>
<dbReference type="AlphaFoldDB" id="A0A2Z4FJB4"/>
<dbReference type="OrthoDB" id="5526466at2"/>
<evidence type="ECO:0000313" key="1">
    <source>
        <dbReference type="EMBL" id="AWV88804.1"/>
    </source>
</evidence>
<proteinExistence type="predicted"/>
<keyword evidence="2" id="KW-1185">Reference proteome</keyword>
<organism evidence="1 2">
    <name type="scientific">Bradymonas sediminis</name>
    <dbReference type="NCBI Taxonomy" id="1548548"/>
    <lineage>
        <taxon>Bacteria</taxon>
        <taxon>Deltaproteobacteria</taxon>
        <taxon>Bradymonadales</taxon>
        <taxon>Bradymonadaceae</taxon>
        <taxon>Bradymonas</taxon>
    </lineage>
</organism>
<evidence type="ECO:0000313" key="2">
    <source>
        <dbReference type="Proteomes" id="UP000249799"/>
    </source>
</evidence>
<name>A0A2Z4FJB4_9DELT</name>
<dbReference type="InterPro" id="IPR038695">
    <property type="entry name" value="Saro_0823-like_sf"/>
</dbReference>
<dbReference type="PANTHER" id="PTHR37953">
    <property type="entry name" value="UPF0127 PROTEIN MJ1496"/>
    <property type="match status" value="1"/>
</dbReference>
<reference evidence="1 2" key="1">
    <citation type="submission" date="2018-06" db="EMBL/GenBank/DDBJ databases">
        <title>Lujinxingia sediminis gen. nov. sp. nov., a new facultative anaerobic member of the class Deltaproteobacteria, and proposal of Lujinxingaceae fam. nov.</title>
        <authorList>
            <person name="Guo L.-Y."/>
            <person name="Li C.-M."/>
            <person name="Wang S."/>
            <person name="Du Z.-J."/>
        </authorList>
    </citation>
    <scope>NUCLEOTIDE SEQUENCE [LARGE SCALE GENOMIC DNA]</scope>
    <source>
        <strain evidence="1 2">FA350</strain>
    </source>
</reference>
<dbReference type="PANTHER" id="PTHR37953:SF1">
    <property type="entry name" value="UPF0127 PROTEIN MJ1496"/>
    <property type="match status" value="1"/>
</dbReference>